<protein>
    <submittedName>
        <fullName evidence="1">Uncharacterized protein</fullName>
    </submittedName>
</protein>
<reference evidence="1 2" key="1">
    <citation type="submission" date="2017-11" db="EMBL/GenBank/DDBJ databases">
        <title>Genome sequence of Pantoea cypripedii NE1.</title>
        <authorList>
            <person name="Nascimento F.X."/>
        </authorList>
    </citation>
    <scope>NUCLEOTIDE SEQUENCE [LARGE SCALE GENOMIC DNA]</scope>
    <source>
        <strain evidence="1 2">NE1</strain>
    </source>
</reference>
<dbReference type="Proteomes" id="UP000502005">
    <property type="component" value="Chromosome"/>
</dbReference>
<dbReference type="AlphaFoldDB" id="A0A6B9FYR5"/>
<accession>A0A6B9FYR5</accession>
<proteinExistence type="predicted"/>
<name>A0A6B9FYR5_PANCY</name>
<gene>
    <name evidence="1" type="ORF">CUN67_09815</name>
</gene>
<evidence type="ECO:0000313" key="2">
    <source>
        <dbReference type="Proteomes" id="UP000502005"/>
    </source>
</evidence>
<organism evidence="1 2">
    <name type="scientific">Pantoea cypripedii</name>
    <name type="common">Pectobacterium cypripedii</name>
    <name type="synonym">Erwinia cypripedii</name>
    <dbReference type="NCBI Taxonomy" id="55209"/>
    <lineage>
        <taxon>Bacteria</taxon>
        <taxon>Pseudomonadati</taxon>
        <taxon>Pseudomonadota</taxon>
        <taxon>Gammaproteobacteria</taxon>
        <taxon>Enterobacterales</taxon>
        <taxon>Erwiniaceae</taxon>
        <taxon>Pantoea</taxon>
    </lineage>
</organism>
<sequence>MKQCKKIVDRNIHEIERFLPSQSYVSLRCERVFNTNQIASDQLGVSLSDYGTETCLPDCDATITLAEENILMLNNKIDDMTRMRIELDSAVITPDDQILRDEIRRKINALNITITESRSLIDECRSIQANAGVIRNKARLCKNAFIFNCDGVFSSDVRFPDLNNNPPDTAFFNMRAYETSLKALRGKIETEIVLAHNQLLASPRLG</sequence>
<evidence type="ECO:0000313" key="1">
    <source>
        <dbReference type="EMBL" id="QGY29208.1"/>
    </source>
</evidence>
<dbReference type="EMBL" id="CP024768">
    <property type="protein sequence ID" value="QGY29208.1"/>
    <property type="molecule type" value="Genomic_DNA"/>
</dbReference>